<comment type="similarity">
    <text evidence="7">Belongs to the FtsB family.</text>
</comment>
<dbReference type="GO" id="GO:0051301">
    <property type="term" value="P:cell division"/>
    <property type="evidence" value="ECO:0007669"/>
    <property type="project" value="UniProtKB-KW"/>
</dbReference>
<evidence type="ECO:0000256" key="7">
    <source>
        <dbReference type="HAMAP-Rule" id="MF_00599"/>
    </source>
</evidence>
<dbReference type="HAMAP" id="MF_00599">
    <property type="entry name" value="FtsB"/>
    <property type="match status" value="1"/>
</dbReference>
<name>A0ABY4AHJ6_9BURK</name>
<dbReference type="RefSeq" id="WP_243477781.1">
    <property type="nucleotide sequence ID" value="NZ_CP063982.1"/>
</dbReference>
<evidence type="ECO:0000313" key="9">
    <source>
        <dbReference type="Proteomes" id="UP000831607"/>
    </source>
</evidence>
<dbReference type="InterPro" id="IPR023081">
    <property type="entry name" value="Cell_div_FtsB"/>
</dbReference>
<accession>A0ABY4AHJ6</accession>
<keyword evidence="4 7" id="KW-1133">Transmembrane helix</keyword>
<comment type="subcellular location">
    <subcellularLocation>
        <location evidence="7">Cell inner membrane</location>
        <topology evidence="7">Single-pass type II membrane protein</topology>
    </subcellularLocation>
    <text evidence="7">Localizes to the division septum.</text>
</comment>
<protein>
    <recommendedName>
        <fullName evidence="7">Cell division protein FtsB</fullName>
    </recommendedName>
</protein>
<evidence type="ECO:0000256" key="1">
    <source>
        <dbReference type="ARBA" id="ARBA00022475"/>
    </source>
</evidence>
<dbReference type="Proteomes" id="UP000831607">
    <property type="component" value="Chromosome"/>
</dbReference>
<organism evidence="8 9">
    <name type="scientific">Orrella daihaiensis</name>
    <dbReference type="NCBI Taxonomy" id="2782176"/>
    <lineage>
        <taxon>Bacteria</taxon>
        <taxon>Pseudomonadati</taxon>
        <taxon>Pseudomonadota</taxon>
        <taxon>Betaproteobacteria</taxon>
        <taxon>Burkholderiales</taxon>
        <taxon>Alcaligenaceae</taxon>
        <taxon>Orrella</taxon>
    </lineage>
</organism>
<evidence type="ECO:0000256" key="3">
    <source>
        <dbReference type="ARBA" id="ARBA00022692"/>
    </source>
</evidence>
<keyword evidence="7" id="KW-0997">Cell inner membrane</keyword>
<keyword evidence="3 7" id="KW-0812">Transmembrane</keyword>
<feature type="topological domain" description="Cytoplasmic" evidence="7">
    <location>
        <begin position="1"/>
        <end position="3"/>
    </location>
</feature>
<dbReference type="PANTHER" id="PTHR37485:SF1">
    <property type="entry name" value="CELL DIVISION PROTEIN FTSB"/>
    <property type="match status" value="1"/>
</dbReference>
<keyword evidence="2 7" id="KW-0132">Cell division</keyword>
<sequence length="107" mass="11922">MRLIFLTLLVLFVLVQYPLWFGQGGWLAVWDLQAKVAEQQSINEGLKARNQAMEAEVEDLRTGKQASEERARRELGLMQENEVFIQVLPAQQPHNGSSAGAGASNLN</sequence>
<dbReference type="InterPro" id="IPR007060">
    <property type="entry name" value="FtsL/DivIC"/>
</dbReference>
<proteinExistence type="inferred from homology"/>
<comment type="subunit">
    <text evidence="7">Part of a complex composed of FtsB, FtsL and FtsQ.</text>
</comment>
<keyword evidence="9" id="KW-1185">Reference proteome</keyword>
<evidence type="ECO:0000313" key="8">
    <source>
        <dbReference type="EMBL" id="UOD49553.1"/>
    </source>
</evidence>
<comment type="function">
    <text evidence="7">Essential cell division protein. May link together the upstream cell division proteins, which are predominantly cytoplasmic, with the downstream cell division proteins, which are predominantly periplasmic.</text>
</comment>
<evidence type="ECO:0000256" key="2">
    <source>
        <dbReference type="ARBA" id="ARBA00022618"/>
    </source>
</evidence>
<evidence type="ECO:0000256" key="4">
    <source>
        <dbReference type="ARBA" id="ARBA00022989"/>
    </source>
</evidence>
<gene>
    <name evidence="7 8" type="primary">ftsB</name>
    <name evidence="8" type="ORF">DHf2319_08710</name>
</gene>
<dbReference type="PANTHER" id="PTHR37485">
    <property type="entry name" value="CELL DIVISION PROTEIN FTSB"/>
    <property type="match status" value="1"/>
</dbReference>
<keyword evidence="6 7" id="KW-0131">Cell cycle</keyword>
<keyword evidence="7" id="KW-0175">Coiled coil</keyword>
<keyword evidence="5 7" id="KW-0472">Membrane</keyword>
<reference evidence="8 9" key="1">
    <citation type="submission" date="2020-11" db="EMBL/GenBank/DDBJ databases">
        <title>Algicoccus daihaiensis sp.nov., isolated from Daihai Lake in Inner Mongolia.</title>
        <authorList>
            <person name="Kai J."/>
        </authorList>
    </citation>
    <scope>NUCLEOTIDE SEQUENCE [LARGE SCALE GENOMIC DNA]</scope>
    <source>
        <strain evidence="9">f23</strain>
    </source>
</reference>
<dbReference type="NCBIfam" id="NF002058">
    <property type="entry name" value="PRK00888.1"/>
    <property type="match status" value="1"/>
</dbReference>
<evidence type="ECO:0000256" key="6">
    <source>
        <dbReference type="ARBA" id="ARBA00023306"/>
    </source>
</evidence>
<feature type="coiled-coil region" evidence="7">
    <location>
        <begin position="36"/>
        <end position="70"/>
    </location>
</feature>
<feature type="topological domain" description="Periplasmic" evidence="7">
    <location>
        <begin position="22"/>
        <end position="107"/>
    </location>
</feature>
<dbReference type="Pfam" id="PF04977">
    <property type="entry name" value="DivIC"/>
    <property type="match status" value="1"/>
</dbReference>
<evidence type="ECO:0000256" key="5">
    <source>
        <dbReference type="ARBA" id="ARBA00023136"/>
    </source>
</evidence>
<keyword evidence="1 7" id="KW-1003">Cell membrane</keyword>
<dbReference type="EMBL" id="CP063982">
    <property type="protein sequence ID" value="UOD49553.1"/>
    <property type="molecule type" value="Genomic_DNA"/>
</dbReference>